<dbReference type="SUPFAM" id="SSF46785">
    <property type="entry name" value="Winged helix' DNA-binding domain"/>
    <property type="match status" value="1"/>
</dbReference>
<dbReference type="InterPro" id="IPR036390">
    <property type="entry name" value="WH_DNA-bd_sf"/>
</dbReference>
<reference evidence="5" key="2">
    <citation type="journal article" date="2024" name="Antonie Van Leeuwenhoek">
        <title>Roseihalotalea indica gen. nov., sp. nov., a halophilic Bacteroidetes from mesopelagic Southwest Indian Ocean with higher carbohydrate metabolic potential.</title>
        <authorList>
            <person name="Chen B."/>
            <person name="Zhang M."/>
            <person name="Lin D."/>
            <person name="Ye J."/>
            <person name="Tang K."/>
        </authorList>
    </citation>
    <scope>NUCLEOTIDE SEQUENCE</scope>
    <source>
        <strain evidence="5">TK19036</strain>
    </source>
</reference>
<keyword evidence="2" id="KW-0238">DNA-binding</keyword>
<evidence type="ECO:0000256" key="2">
    <source>
        <dbReference type="ARBA" id="ARBA00023125"/>
    </source>
</evidence>
<organism evidence="5">
    <name type="scientific">Roseihalotalea indica</name>
    <dbReference type="NCBI Taxonomy" id="2867963"/>
    <lineage>
        <taxon>Bacteria</taxon>
        <taxon>Pseudomonadati</taxon>
        <taxon>Bacteroidota</taxon>
        <taxon>Cytophagia</taxon>
        <taxon>Cytophagales</taxon>
        <taxon>Catalimonadaceae</taxon>
        <taxon>Roseihalotalea</taxon>
    </lineage>
</organism>
<dbReference type="PANTHER" id="PTHR30154:SF34">
    <property type="entry name" value="TRANSCRIPTIONAL REGULATOR AZLB"/>
    <property type="match status" value="1"/>
</dbReference>
<dbReference type="SMART" id="SM00344">
    <property type="entry name" value="HTH_ASNC"/>
    <property type="match status" value="1"/>
</dbReference>
<gene>
    <name evidence="5" type="ORF">K4G66_31835</name>
</gene>
<dbReference type="InterPro" id="IPR019888">
    <property type="entry name" value="Tscrpt_reg_AsnC-like"/>
</dbReference>
<evidence type="ECO:0000256" key="3">
    <source>
        <dbReference type="ARBA" id="ARBA00023163"/>
    </source>
</evidence>
<dbReference type="EMBL" id="CP120682">
    <property type="protein sequence ID" value="WKN36960.1"/>
    <property type="molecule type" value="Genomic_DNA"/>
</dbReference>
<dbReference type="InterPro" id="IPR036388">
    <property type="entry name" value="WH-like_DNA-bd_sf"/>
</dbReference>
<dbReference type="InterPro" id="IPR011991">
    <property type="entry name" value="ArsR-like_HTH"/>
</dbReference>
<dbReference type="GO" id="GO:0006355">
    <property type="term" value="P:regulation of DNA-templated transcription"/>
    <property type="evidence" value="ECO:0007669"/>
    <property type="project" value="UniProtKB-ARBA"/>
</dbReference>
<proteinExistence type="predicted"/>
<dbReference type="InterPro" id="IPR019885">
    <property type="entry name" value="Tscrpt_reg_HTH_AsnC-type_CS"/>
</dbReference>
<evidence type="ECO:0000313" key="5">
    <source>
        <dbReference type="EMBL" id="WKN36960.1"/>
    </source>
</evidence>
<dbReference type="AlphaFoldDB" id="A0AA49GQN2"/>
<name>A0AA49GQN2_9BACT</name>
<evidence type="ECO:0000259" key="4">
    <source>
        <dbReference type="PROSITE" id="PS50956"/>
    </source>
</evidence>
<evidence type="ECO:0000256" key="1">
    <source>
        <dbReference type="ARBA" id="ARBA00023015"/>
    </source>
</evidence>
<dbReference type="GO" id="GO:0043565">
    <property type="term" value="F:sequence-specific DNA binding"/>
    <property type="evidence" value="ECO:0007669"/>
    <property type="project" value="InterPro"/>
</dbReference>
<dbReference type="SUPFAM" id="SSF54909">
    <property type="entry name" value="Dimeric alpha+beta barrel"/>
    <property type="match status" value="1"/>
</dbReference>
<dbReference type="Pfam" id="PF01037">
    <property type="entry name" value="AsnC_trans_reg"/>
    <property type="match status" value="1"/>
</dbReference>
<dbReference type="GO" id="GO:0005829">
    <property type="term" value="C:cytosol"/>
    <property type="evidence" value="ECO:0007669"/>
    <property type="project" value="TreeGrafter"/>
</dbReference>
<keyword evidence="3" id="KW-0804">Transcription</keyword>
<feature type="domain" description="HTH asnC-type" evidence="4">
    <location>
        <begin position="7"/>
        <end position="68"/>
    </location>
</feature>
<dbReference type="PROSITE" id="PS50956">
    <property type="entry name" value="HTH_ASNC_2"/>
    <property type="match status" value="1"/>
</dbReference>
<accession>A0AA49GQN2</accession>
<sequence length="165" mass="18418">MALHPKLDKIDRKILDILQKNAKITNAQLSKEIGLSPAPTLERVKKLETLGVIDSYHAKLNTAKIGLGISTFVMIKLTGHDKESIRTFIDAINKIDEVIECHHVTGTSDFILRVIAKDIASYQQLMLDKVNEVMVVDSLQSLVILSTFKDSKSLPIPEETDQVRV</sequence>
<dbReference type="Pfam" id="PF13412">
    <property type="entry name" value="HTH_24"/>
    <property type="match status" value="1"/>
</dbReference>
<dbReference type="InterPro" id="IPR000485">
    <property type="entry name" value="AsnC-type_HTH_dom"/>
</dbReference>
<dbReference type="PRINTS" id="PR00033">
    <property type="entry name" value="HTHASNC"/>
</dbReference>
<dbReference type="Gene3D" id="1.10.10.10">
    <property type="entry name" value="Winged helix-like DNA-binding domain superfamily/Winged helix DNA-binding domain"/>
    <property type="match status" value="1"/>
</dbReference>
<dbReference type="PANTHER" id="PTHR30154">
    <property type="entry name" value="LEUCINE-RESPONSIVE REGULATORY PROTEIN"/>
    <property type="match status" value="1"/>
</dbReference>
<dbReference type="PROSITE" id="PS00519">
    <property type="entry name" value="HTH_ASNC_1"/>
    <property type="match status" value="1"/>
</dbReference>
<dbReference type="CDD" id="cd00090">
    <property type="entry name" value="HTH_ARSR"/>
    <property type="match status" value="1"/>
</dbReference>
<keyword evidence="1" id="KW-0805">Transcription regulation</keyword>
<protein>
    <submittedName>
        <fullName evidence="5">Lrp/AsnC family transcriptional regulator</fullName>
    </submittedName>
</protein>
<dbReference type="GO" id="GO:0043200">
    <property type="term" value="P:response to amino acid"/>
    <property type="evidence" value="ECO:0007669"/>
    <property type="project" value="TreeGrafter"/>
</dbReference>
<dbReference type="InterPro" id="IPR019887">
    <property type="entry name" value="Tscrpt_reg_AsnC/Lrp_C"/>
</dbReference>
<dbReference type="Gene3D" id="3.30.70.920">
    <property type="match status" value="1"/>
</dbReference>
<reference evidence="5" key="1">
    <citation type="journal article" date="2023" name="Comput. Struct. Biotechnol. J.">
        <title>Discovery of a novel marine Bacteroidetes with a rich repertoire of carbohydrate-active enzymes.</title>
        <authorList>
            <person name="Chen B."/>
            <person name="Liu G."/>
            <person name="Chen Q."/>
            <person name="Wang H."/>
            <person name="Liu L."/>
            <person name="Tang K."/>
        </authorList>
    </citation>
    <scope>NUCLEOTIDE SEQUENCE</scope>
    <source>
        <strain evidence="5">TK19036</strain>
    </source>
</reference>
<dbReference type="InterPro" id="IPR011008">
    <property type="entry name" value="Dimeric_a/b-barrel"/>
</dbReference>